<dbReference type="InterPro" id="IPR001544">
    <property type="entry name" value="Aminotrans_IV"/>
</dbReference>
<dbReference type="GO" id="GO:0008483">
    <property type="term" value="F:transaminase activity"/>
    <property type="evidence" value="ECO:0007669"/>
    <property type="project" value="UniProtKB-KW"/>
</dbReference>
<dbReference type="EMBL" id="JBHTIM010000001">
    <property type="protein sequence ID" value="MFD0779869.1"/>
    <property type="molecule type" value="Genomic_DNA"/>
</dbReference>
<sequence>MTNQLTTVYINGDHVPVESASISVFDSGFNFGDGVFEGMRVYNGRVLMLDEHIERLYDSAAAAFIEPPMSQDELKSDILAWLRANDIDHDFHFRPIITRGLRTPPRVDPRFASGPATVVVLGQAISGTATEGIHLVVSRYRRHGPDSVDSKIKSLSYLHAVLAKLDAVRRGADDAIVLDNRGCLAECSASNIFLVRKGELVTPFAISTLDGITRNLLLELAAELGIPAREKDLTTSDVHAADEVFLCGTGAEITPVVTFETQPVGDGWMGPVTARLRDAYLAALDAHGTPIAHV</sequence>
<evidence type="ECO:0000256" key="2">
    <source>
        <dbReference type="ARBA" id="ARBA00009320"/>
    </source>
</evidence>
<dbReference type="InterPro" id="IPR018300">
    <property type="entry name" value="Aminotrans_IV_CS"/>
</dbReference>
<accession>A0ABW2ZNI9</accession>
<dbReference type="SUPFAM" id="SSF56752">
    <property type="entry name" value="D-aminoacid aminotransferase-like PLP-dependent enzymes"/>
    <property type="match status" value="1"/>
</dbReference>
<dbReference type="RefSeq" id="WP_378751376.1">
    <property type="nucleotide sequence ID" value="NZ_JBHSSV010000005.1"/>
</dbReference>
<evidence type="ECO:0000313" key="6">
    <source>
        <dbReference type="EMBL" id="MFD0779869.1"/>
    </source>
</evidence>
<dbReference type="Proteomes" id="UP001597042">
    <property type="component" value="Unassembled WGS sequence"/>
</dbReference>
<dbReference type="InterPro" id="IPR036038">
    <property type="entry name" value="Aminotransferase-like"/>
</dbReference>
<gene>
    <name evidence="6" type="ORF">ACFQZV_00975</name>
</gene>
<dbReference type="PANTHER" id="PTHR42743">
    <property type="entry name" value="AMINO-ACID AMINOTRANSFERASE"/>
    <property type="match status" value="1"/>
</dbReference>
<dbReference type="Pfam" id="PF01063">
    <property type="entry name" value="Aminotran_4"/>
    <property type="match status" value="1"/>
</dbReference>
<evidence type="ECO:0000313" key="7">
    <source>
        <dbReference type="Proteomes" id="UP001597042"/>
    </source>
</evidence>
<dbReference type="PROSITE" id="PS00770">
    <property type="entry name" value="AA_TRANSFER_CLASS_4"/>
    <property type="match status" value="1"/>
</dbReference>
<dbReference type="InterPro" id="IPR050571">
    <property type="entry name" value="Class-IV_PLP-Dep_Aminotrnsfr"/>
</dbReference>
<evidence type="ECO:0000256" key="3">
    <source>
        <dbReference type="ARBA" id="ARBA00022898"/>
    </source>
</evidence>
<name>A0ABW2ZNI9_9MICO</name>
<dbReference type="InterPro" id="IPR043132">
    <property type="entry name" value="BCAT-like_C"/>
</dbReference>
<protein>
    <submittedName>
        <fullName evidence="6">Aminotransferase class IV</fullName>
    </submittedName>
</protein>
<evidence type="ECO:0000256" key="4">
    <source>
        <dbReference type="RuleBase" id="RU004106"/>
    </source>
</evidence>
<comment type="caution">
    <text evidence="6">The sequence shown here is derived from an EMBL/GenBank/DDBJ whole genome shotgun (WGS) entry which is preliminary data.</text>
</comment>
<evidence type="ECO:0000256" key="1">
    <source>
        <dbReference type="ARBA" id="ARBA00001933"/>
    </source>
</evidence>
<dbReference type="PANTHER" id="PTHR42743:SF11">
    <property type="entry name" value="AMINODEOXYCHORISMATE LYASE"/>
    <property type="match status" value="1"/>
</dbReference>
<keyword evidence="6" id="KW-0032">Aminotransferase</keyword>
<dbReference type="InterPro" id="IPR043131">
    <property type="entry name" value="BCAT-like_N"/>
</dbReference>
<dbReference type="Gene3D" id="3.30.470.10">
    <property type="match status" value="1"/>
</dbReference>
<reference evidence="7" key="1">
    <citation type="journal article" date="2019" name="Int. J. Syst. Evol. Microbiol.">
        <title>The Global Catalogue of Microorganisms (GCM) 10K type strain sequencing project: providing services to taxonomists for standard genome sequencing and annotation.</title>
        <authorList>
            <consortium name="The Broad Institute Genomics Platform"/>
            <consortium name="The Broad Institute Genome Sequencing Center for Infectious Disease"/>
            <person name="Wu L."/>
            <person name="Ma J."/>
        </authorList>
    </citation>
    <scope>NUCLEOTIDE SEQUENCE [LARGE SCALE GENOMIC DNA]</scope>
    <source>
        <strain evidence="7">CCUG 50754</strain>
    </source>
</reference>
<keyword evidence="6" id="KW-0808">Transferase</keyword>
<dbReference type="Gene3D" id="3.20.10.10">
    <property type="entry name" value="D-amino Acid Aminotransferase, subunit A, domain 2"/>
    <property type="match status" value="1"/>
</dbReference>
<keyword evidence="3 5" id="KW-0663">Pyridoxal phosphate</keyword>
<proteinExistence type="inferred from homology"/>
<organism evidence="6 7">
    <name type="scientific">Microbacterium koreense</name>
    <dbReference type="NCBI Taxonomy" id="323761"/>
    <lineage>
        <taxon>Bacteria</taxon>
        <taxon>Bacillati</taxon>
        <taxon>Actinomycetota</taxon>
        <taxon>Actinomycetes</taxon>
        <taxon>Micrococcales</taxon>
        <taxon>Microbacteriaceae</taxon>
        <taxon>Microbacterium</taxon>
    </lineage>
</organism>
<comment type="similarity">
    <text evidence="2 4">Belongs to the class-IV pyridoxal-phosphate-dependent aminotransferase family.</text>
</comment>
<comment type="cofactor">
    <cofactor evidence="1 5">
        <name>pyridoxal 5'-phosphate</name>
        <dbReference type="ChEBI" id="CHEBI:597326"/>
    </cofactor>
</comment>
<evidence type="ECO:0000256" key="5">
    <source>
        <dbReference type="RuleBase" id="RU004516"/>
    </source>
</evidence>
<keyword evidence="7" id="KW-1185">Reference proteome</keyword>